<dbReference type="InterPro" id="IPR008441">
    <property type="entry name" value="AfumC-like_glycosyl_Trfase"/>
</dbReference>
<dbReference type="Proteomes" id="UP000034112">
    <property type="component" value="Unassembled WGS sequence"/>
</dbReference>
<dbReference type="AlphaFoldDB" id="A0A0G0AMM6"/>
<name>A0A0G0AMM6_TRIHA</name>
<dbReference type="SUPFAM" id="SSF53448">
    <property type="entry name" value="Nucleotide-diphospho-sugar transferases"/>
    <property type="match status" value="1"/>
</dbReference>
<proteinExistence type="predicted"/>
<dbReference type="OMA" id="VPWMYGT"/>
<comment type="caution">
    <text evidence="1">The sequence shown here is derived from an EMBL/GenBank/DDBJ whole genome shotgun (WGS) entry which is preliminary data.</text>
</comment>
<accession>A0A0G0AMM6</accession>
<organism evidence="1 2">
    <name type="scientific">Trichoderma harzianum</name>
    <name type="common">Hypocrea lixii</name>
    <dbReference type="NCBI Taxonomy" id="5544"/>
    <lineage>
        <taxon>Eukaryota</taxon>
        <taxon>Fungi</taxon>
        <taxon>Dikarya</taxon>
        <taxon>Ascomycota</taxon>
        <taxon>Pezizomycotina</taxon>
        <taxon>Sordariomycetes</taxon>
        <taxon>Hypocreomycetidae</taxon>
        <taxon>Hypocreales</taxon>
        <taxon>Hypocreaceae</taxon>
        <taxon>Trichoderma</taxon>
    </lineage>
</organism>
<evidence type="ECO:0000313" key="2">
    <source>
        <dbReference type="Proteomes" id="UP000034112"/>
    </source>
</evidence>
<evidence type="ECO:0000313" key="1">
    <source>
        <dbReference type="EMBL" id="KKP05849.1"/>
    </source>
</evidence>
<dbReference type="OrthoDB" id="409543at2759"/>
<dbReference type="EMBL" id="JOKZ01000039">
    <property type="protein sequence ID" value="KKP05849.1"/>
    <property type="molecule type" value="Genomic_DNA"/>
</dbReference>
<sequence>MAPTFNIPKDFQADLTLVDITDKRTNQDILDLLTQHVPIVSEKNVWAYWHAGVKAMPQWCQHNVIDWVRILGSEWTVRVLDMVPGSPNHVLNFVSADLLPETFIKGTMNGPYTGQHSADFIRGALLHTHGGVNMDVGCILIRHLDRICWDELEDPHSPYQVAVPIMFGQTIANHFVAARRGDPFIQQWHQLFTQIWKGRTSHEGISDDPLIAFSKDIGFERASEANFTWDFKVSPLTLMEYIAQVVCWQRLCMLEDAGDGFSCSDYWQKHIFCWDVQAENWGGEMTVGFDGAGQKMYDLLSLKRDIDPESEEYKKASELVWRLLTKSSMQKITHGKNLTHSVHLGTLWDENPGKDCEEGTFGELLRYGTVRFRQTRETMVRKEATKAKVLLRKGVLEP</sequence>
<gene>
    <name evidence="1" type="ORF">THAR02_02046</name>
</gene>
<dbReference type="InterPro" id="IPR029044">
    <property type="entry name" value="Nucleotide-diphossugar_trans"/>
</dbReference>
<dbReference type="Pfam" id="PF05704">
    <property type="entry name" value="Caps_synth"/>
    <property type="match status" value="1"/>
</dbReference>
<dbReference type="GO" id="GO:0016757">
    <property type="term" value="F:glycosyltransferase activity"/>
    <property type="evidence" value="ECO:0007669"/>
    <property type="project" value="InterPro"/>
</dbReference>
<reference evidence="2" key="1">
    <citation type="journal article" date="2015" name="Genome Announc.">
        <title>Draft whole-genome sequence of the biocontrol agent Trichoderma harzianum T6776.</title>
        <authorList>
            <person name="Baroncelli R."/>
            <person name="Piaggeschi G."/>
            <person name="Fiorini L."/>
            <person name="Bertolini E."/>
            <person name="Zapparata A."/>
            <person name="Pe M.E."/>
            <person name="Sarrocco S."/>
            <person name="Vannacci G."/>
        </authorList>
    </citation>
    <scope>NUCLEOTIDE SEQUENCE [LARGE SCALE GENOMIC DNA]</scope>
    <source>
        <strain evidence="2">T6776</strain>
    </source>
</reference>
<dbReference type="Gene3D" id="3.90.550.20">
    <property type="match status" value="1"/>
</dbReference>
<protein>
    <submittedName>
        <fullName evidence="1">Capsule polysaccharide biosynthesis protein</fullName>
    </submittedName>
</protein>